<sequence>MSEQSTNFRNPTAAPSLHIVSLIVHVRPQKLAVVSRWIDDRAELQIHLGNGESKLVVVLETRDHFQVNETIETIKDQPGVLNVVMVYHEELALADADDVLVEIPEARSPEQPIKIVGDR</sequence>
<evidence type="ECO:0000256" key="4">
    <source>
        <dbReference type="HAMAP-Rule" id="MF_02200"/>
    </source>
</evidence>
<organism evidence="5 6">
    <name type="scientific">Microbulbifer harenosus</name>
    <dbReference type="NCBI Taxonomy" id="2576840"/>
    <lineage>
        <taxon>Bacteria</taxon>
        <taxon>Pseudomonadati</taxon>
        <taxon>Pseudomonadota</taxon>
        <taxon>Gammaproteobacteria</taxon>
        <taxon>Cellvibrionales</taxon>
        <taxon>Microbulbiferaceae</taxon>
        <taxon>Microbulbifer</taxon>
    </lineage>
</organism>
<dbReference type="HAMAP" id="MF_02200">
    <property type="entry name" value="NapD"/>
    <property type="match status" value="1"/>
</dbReference>
<accession>A0ABY2UNC2</accession>
<dbReference type="Proteomes" id="UP000306791">
    <property type="component" value="Unassembled WGS sequence"/>
</dbReference>
<evidence type="ECO:0000256" key="1">
    <source>
        <dbReference type="ARBA" id="ARBA00004496"/>
    </source>
</evidence>
<dbReference type="InterPro" id="IPR005623">
    <property type="entry name" value="Chaperone_NapD_NO3_reduct"/>
</dbReference>
<dbReference type="Pfam" id="PF03927">
    <property type="entry name" value="NapD"/>
    <property type="match status" value="1"/>
</dbReference>
<gene>
    <name evidence="4" type="primary">napD</name>
    <name evidence="5" type="ORF">FDY93_07285</name>
</gene>
<dbReference type="PANTHER" id="PTHR38603:SF1">
    <property type="entry name" value="CHAPERONE NAPD"/>
    <property type="match status" value="1"/>
</dbReference>
<dbReference type="Gene3D" id="3.30.70.920">
    <property type="match status" value="1"/>
</dbReference>
<evidence type="ECO:0000313" key="5">
    <source>
        <dbReference type="EMBL" id="TLM78221.1"/>
    </source>
</evidence>
<evidence type="ECO:0000256" key="3">
    <source>
        <dbReference type="ARBA" id="ARBA00023186"/>
    </source>
</evidence>
<dbReference type="EMBL" id="VANI01000007">
    <property type="protein sequence ID" value="TLM78221.1"/>
    <property type="molecule type" value="Genomic_DNA"/>
</dbReference>
<dbReference type="RefSeq" id="WP_138235093.1">
    <property type="nucleotide sequence ID" value="NZ_CP185860.1"/>
</dbReference>
<keyword evidence="6" id="KW-1185">Reference proteome</keyword>
<dbReference type="PANTHER" id="PTHR38603">
    <property type="entry name" value="CHAPERONE NAPD"/>
    <property type="match status" value="1"/>
</dbReference>
<protein>
    <recommendedName>
        <fullName evidence="4">Chaperone NapD</fullName>
    </recommendedName>
    <alternativeName>
        <fullName evidence="4">NapA signal peptide-binding chaperone NapD</fullName>
    </alternativeName>
</protein>
<keyword evidence="2 4" id="KW-0963">Cytoplasm</keyword>
<comment type="subunit">
    <text evidence="4">Interacts with the cytoplasmic NapA precursor.</text>
</comment>
<comment type="subcellular location">
    <subcellularLocation>
        <location evidence="1 4">Cytoplasm</location>
    </subcellularLocation>
</comment>
<comment type="function">
    <text evidence="4">Chaperone for NapA, the catalytic subunit of the periplasmic nitrate reductase. It binds directly and specifically to the twin-arginine signal peptide of NapA, preventing premature interaction with the Tat translocase and premature export.</text>
</comment>
<keyword evidence="3 4" id="KW-0143">Chaperone</keyword>
<reference evidence="5 6" key="1">
    <citation type="submission" date="2019-05" db="EMBL/GenBank/DDBJ databases">
        <title>Microbulbifer harenosus sp. nov., an alginate-degrading bacterium isolated from coastal sand.</title>
        <authorList>
            <person name="Huang H."/>
            <person name="Mo K."/>
            <person name="Bao S."/>
        </authorList>
    </citation>
    <scope>NUCLEOTIDE SEQUENCE [LARGE SCALE GENOMIC DNA]</scope>
    <source>
        <strain evidence="5 6">HB161719</strain>
    </source>
</reference>
<evidence type="ECO:0000256" key="2">
    <source>
        <dbReference type="ARBA" id="ARBA00022490"/>
    </source>
</evidence>
<proteinExistence type="inferred from homology"/>
<comment type="similarity">
    <text evidence="4">Belongs to the NapD family.</text>
</comment>
<comment type="caution">
    <text evidence="5">The sequence shown here is derived from an EMBL/GenBank/DDBJ whole genome shotgun (WGS) entry which is preliminary data.</text>
</comment>
<evidence type="ECO:0000313" key="6">
    <source>
        <dbReference type="Proteomes" id="UP000306791"/>
    </source>
</evidence>
<name>A0ABY2UNC2_9GAMM</name>